<evidence type="ECO:0008006" key="3">
    <source>
        <dbReference type="Google" id="ProtNLM"/>
    </source>
</evidence>
<evidence type="ECO:0000313" key="2">
    <source>
        <dbReference type="Proteomes" id="UP000195442"/>
    </source>
</evidence>
<reference evidence="2" key="1">
    <citation type="submission" date="2017-02" db="EMBL/GenBank/DDBJ databases">
        <authorList>
            <person name="Daims H."/>
        </authorList>
    </citation>
    <scope>NUCLEOTIDE SEQUENCE [LARGE SCALE GENOMIC DNA]</scope>
</reference>
<dbReference type="Proteomes" id="UP000195442">
    <property type="component" value="Unassembled WGS sequence"/>
</dbReference>
<dbReference type="InterPro" id="IPR007486">
    <property type="entry name" value="YebE"/>
</dbReference>
<gene>
    <name evidence="1" type="ORF">CRENPOLYSF2_1830004</name>
</gene>
<dbReference type="InterPro" id="IPR029024">
    <property type="entry name" value="TerB-like"/>
</dbReference>
<organism evidence="1 2">
    <name type="scientific">Crenothrix polyspora</name>
    <dbReference type="NCBI Taxonomy" id="360316"/>
    <lineage>
        <taxon>Bacteria</taxon>
        <taxon>Pseudomonadati</taxon>
        <taxon>Pseudomonadota</taxon>
        <taxon>Gammaproteobacteria</taxon>
        <taxon>Methylococcales</taxon>
        <taxon>Crenotrichaceae</taxon>
        <taxon>Crenothrix</taxon>
    </lineage>
</organism>
<accession>A0A1R4H3F9</accession>
<dbReference type="EMBL" id="FUKJ01000094">
    <property type="protein sequence ID" value="SJM90772.1"/>
    <property type="molecule type" value="Genomic_DNA"/>
</dbReference>
<dbReference type="SUPFAM" id="SSF158682">
    <property type="entry name" value="TerB-like"/>
    <property type="match status" value="1"/>
</dbReference>
<protein>
    <recommendedName>
        <fullName evidence="3">Inner membrane protein YebE</fullName>
    </recommendedName>
</protein>
<dbReference type="OrthoDB" id="5459344at2"/>
<dbReference type="CDD" id="cd07178">
    <property type="entry name" value="terB_like_YebE"/>
    <property type="match status" value="1"/>
</dbReference>
<evidence type="ECO:0000313" key="1">
    <source>
        <dbReference type="EMBL" id="SJM90772.1"/>
    </source>
</evidence>
<name>A0A1R4H3F9_9GAMM</name>
<dbReference type="Pfam" id="PF04391">
    <property type="entry name" value="DUF533"/>
    <property type="match status" value="1"/>
</dbReference>
<dbReference type="AlphaFoldDB" id="A0A1R4H3F9"/>
<proteinExistence type="predicted"/>
<keyword evidence="2" id="KW-1185">Reference proteome</keyword>
<dbReference type="RefSeq" id="WP_087146237.1">
    <property type="nucleotide sequence ID" value="NZ_FUKJ01000094.1"/>
</dbReference>
<sequence length="227" mass="23738">MDTQQILDMLLTSGQELVNKGKAIAEEKLDLPDNPEDRQKMLDGAGKGAMAAGALAILLGTSVGRKLTGAGLKLGSLAAIGGVAYNAFQKWQSQQPAPIANAGQPVTELSGAASDQRGKVLLIAMIAAAKADGVVDDKEKEMIGQQLEKLNLGDSASVFAEELNKPLDIKAVAAGADSPTTAAEIYLISRAILNVDNEQERSYLTQLAAEMNLAPELVAELESQLQA</sequence>
<dbReference type="Gene3D" id="1.10.3680.10">
    <property type="entry name" value="TerB-like"/>
    <property type="match status" value="1"/>
</dbReference>